<dbReference type="Proteomes" id="UP000682811">
    <property type="component" value="Unassembled WGS sequence"/>
</dbReference>
<dbReference type="Pfam" id="PF02036">
    <property type="entry name" value="SCP2"/>
    <property type="match status" value="1"/>
</dbReference>
<evidence type="ECO:0000259" key="1">
    <source>
        <dbReference type="Pfam" id="PF02036"/>
    </source>
</evidence>
<feature type="domain" description="SCP2" evidence="1">
    <location>
        <begin position="7"/>
        <end position="104"/>
    </location>
</feature>
<dbReference type="InterPro" id="IPR036527">
    <property type="entry name" value="SCP2_sterol-bd_dom_sf"/>
</dbReference>
<dbReference type="RefSeq" id="WP_194230797.1">
    <property type="nucleotide sequence ID" value="NZ_AP025343.1"/>
</dbReference>
<protein>
    <submittedName>
        <fullName evidence="2">Sterol-binding protein</fullName>
    </submittedName>
</protein>
<organism evidence="2 3">
    <name type="scientific">Paenibacillus azoreducens</name>
    <dbReference type="NCBI Taxonomy" id="116718"/>
    <lineage>
        <taxon>Bacteria</taxon>
        <taxon>Bacillati</taxon>
        <taxon>Bacillota</taxon>
        <taxon>Bacilli</taxon>
        <taxon>Bacillales</taxon>
        <taxon>Paenibacillaceae</taxon>
        <taxon>Paenibacillus</taxon>
    </lineage>
</organism>
<dbReference type="EMBL" id="BORT01000006">
    <property type="protein sequence ID" value="GIO47132.1"/>
    <property type="molecule type" value="Genomic_DNA"/>
</dbReference>
<comment type="caution">
    <text evidence="2">The sequence shown here is derived from an EMBL/GenBank/DDBJ whole genome shotgun (WGS) entry which is preliminary data.</text>
</comment>
<evidence type="ECO:0000313" key="2">
    <source>
        <dbReference type="EMBL" id="GIO47132.1"/>
    </source>
</evidence>
<sequence>MTIKEELEQLAERMNAAPGPIESLHAVYRFNLGNSGTYEVIFENGRAAVFNEATGQADCTLTLSEKNFYKLLEDDLNTTMAFMTGSLKVDGKLGLALKLQDILKQYK</sequence>
<dbReference type="PANTHER" id="PTHR10094">
    <property type="entry name" value="STEROL CARRIER PROTEIN 2 SCP-2 FAMILY PROTEIN"/>
    <property type="match status" value="1"/>
</dbReference>
<evidence type="ECO:0000313" key="3">
    <source>
        <dbReference type="Proteomes" id="UP000682811"/>
    </source>
</evidence>
<dbReference type="InterPro" id="IPR003033">
    <property type="entry name" value="SCP2_sterol-bd_dom"/>
</dbReference>
<dbReference type="Gene3D" id="3.30.1050.10">
    <property type="entry name" value="SCP2 sterol-binding domain"/>
    <property type="match status" value="1"/>
</dbReference>
<proteinExistence type="predicted"/>
<dbReference type="GO" id="GO:0005829">
    <property type="term" value="C:cytosol"/>
    <property type="evidence" value="ECO:0007669"/>
    <property type="project" value="TreeGrafter"/>
</dbReference>
<accession>A0A919Y9I3</accession>
<dbReference type="PANTHER" id="PTHR10094:SF25">
    <property type="entry name" value="SCP2 STEROL-BINDING DOMAIN-CONTAINING PROTEIN 1"/>
    <property type="match status" value="1"/>
</dbReference>
<gene>
    <name evidence="2" type="ORF">J34TS1_18970</name>
</gene>
<dbReference type="SUPFAM" id="SSF55718">
    <property type="entry name" value="SCP-like"/>
    <property type="match status" value="1"/>
</dbReference>
<reference evidence="2 3" key="1">
    <citation type="submission" date="2021-03" db="EMBL/GenBank/DDBJ databases">
        <title>Antimicrobial resistance genes in bacteria isolated from Japanese honey, and their potential for conferring macrolide and lincosamide resistance in the American foulbrood pathogen Paenibacillus larvae.</title>
        <authorList>
            <person name="Okamoto M."/>
            <person name="Kumagai M."/>
            <person name="Kanamori H."/>
            <person name="Takamatsu D."/>
        </authorList>
    </citation>
    <scope>NUCLEOTIDE SEQUENCE [LARGE SCALE GENOMIC DNA]</scope>
    <source>
        <strain evidence="2 3">J34TS1</strain>
    </source>
</reference>
<dbReference type="AlphaFoldDB" id="A0A919Y9I3"/>
<name>A0A919Y9I3_9BACL</name>
<keyword evidence="3" id="KW-1185">Reference proteome</keyword>